<dbReference type="Pfam" id="PF01841">
    <property type="entry name" value="Transglut_core"/>
    <property type="match status" value="1"/>
</dbReference>
<keyword evidence="2" id="KW-0645">Protease</keyword>
<dbReference type="GO" id="GO:0006508">
    <property type="term" value="P:proteolysis"/>
    <property type="evidence" value="ECO:0007669"/>
    <property type="project" value="UniProtKB-KW"/>
</dbReference>
<sequence>MLLRITHSTEYHYDAPLTYSLQRLRLVPRSSALQTVIDWNISMDGAKVEVTYDDSFGNTTSLLSVDGEPHRIAIHASGTVETIDNHGILGIHRGLAPLWLFRQPTDLSRPGPATEAVVALVPVGSDLERLHELMRLVGERVAYTIGATDAVTTAEEALAKGQGVCQDHSHVFIAAARLMGFPARYVSGYLNLDAIDAQTATHAWAEAHVEGLGWIGFDCSNGISPDERYVRIACGRDYRDAMPVMGIRLGQAEEHLAVRLTVEQ</sequence>
<protein>
    <submittedName>
        <fullName evidence="2">Transglutaminase-like putative cysteine protease</fullName>
    </submittedName>
</protein>
<organism evidence="2 3">
    <name type="scientific">Pseudorhizobium flavum</name>
    <dbReference type="NCBI Taxonomy" id="1335061"/>
    <lineage>
        <taxon>Bacteria</taxon>
        <taxon>Pseudomonadati</taxon>
        <taxon>Pseudomonadota</taxon>
        <taxon>Alphaproteobacteria</taxon>
        <taxon>Hyphomicrobiales</taxon>
        <taxon>Rhizobiaceae</taxon>
        <taxon>Rhizobium/Agrobacterium group</taxon>
        <taxon>Pseudorhizobium</taxon>
    </lineage>
</organism>
<dbReference type="Pfam" id="PF08379">
    <property type="entry name" value="Bact_transglu_N"/>
    <property type="match status" value="1"/>
</dbReference>
<evidence type="ECO:0000313" key="3">
    <source>
        <dbReference type="Proteomes" id="UP000535501"/>
    </source>
</evidence>
<dbReference type="EMBL" id="JACHEJ010000012">
    <property type="protein sequence ID" value="MBB6181755.1"/>
    <property type="molecule type" value="Genomic_DNA"/>
</dbReference>
<dbReference type="PANTHER" id="PTHR33490:SF6">
    <property type="entry name" value="SLL1049 PROTEIN"/>
    <property type="match status" value="1"/>
</dbReference>
<keyword evidence="3" id="KW-1185">Reference proteome</keyword>
<dbReference type="RefSeq" id="WP_077545822.1">
    <property type="nucleotide sequence ID" value="NZ_CANLQM010000001.1"/>
</dbReference>
<dbReference type="Proteomes" id="UP000535501">
    <property type="component" value="Unassembled WGS sequence"/>
</dbReference>
<dbReference type="InterPro" id="IPR002931">
    <property type="entry name" value="Transglutaminase-like"/>
</dbReference>
<dbReference type="SMART" id="SM00460">
    <property type="entry name" value="TGc"/>
    <property type="match status" value="1"/>
</dbReference>
<dbReference type="InterPro" id="IPR013589">
    <property type="entry name" value="Bac_transglu_N"/>
</dbReference>
<dbReference type="SUPFAM" id="SSF54001">
    <property type="entry name" value="Cysteine proteinases"/>
    <property type="match status" value="1"/>
</dbReference>
<dbReference type="PANTHER" id="PTHR33490">
    <property type="entry name" value="BLR5614 PROTEIN-RELATED"/>
    <property type="match status" value="1"/>
</dbReference>
<accession>A0A7W9Z0E3</accession>
<comment type="caution">
    <text evidence="2">The sequence shown here is derived from an EMBL/GenBank/DDBJ whole genome shotgun (WGS) entry which is preliminary data.</text>
</comment>
<reference evidence="2 3" key="1">
    <citation type="submission" date="2020-08" db="EMBL/GenBank/DDBJ databases">
        <title>Genomic Encyclopedia of Type Strains, Phase IV (KMG-IV): sequencing the most valuable type-strain genomes for metagenomic binning, comparative biology and taxonomic classification.</title>
        <authorList>
            <person name="Goeker M."/>
        </authorList>
    </citation>
    <scope>NUCLEOTIDE SEQUENCE [LARGE SCALE GENOMIC DNA]</scope>
    <source>
        <strain evidence="2 3">DSM 102134</strain>
    </source>
</reference>
<gene>
    <name evidence="2" type="ORF">HNQ75_003743</name>
</gene>
<dbReference type="Gene3D" id="3.10.620.30">
    <property type="match status" value="1"/>
</dbReference>
<name>A0A7W9Z0E3_9HYPH</name>
<dbReference type="AlphaFoldDB" id="A0A7W9Z0E3"/>
<keyword evidence="2" id="KW-0378">Hydrolase</keyword>
<dbReference type="InterPro" id="IPR038765">
    <property type="entry name" value="Papain-like_cys_pep_sf"/>
</dbReference>
<feature type="domain" description="Transglutaminase-like" evidence="1">
    <location>
        <begin position="157"/>
        <end position="221"/>
    </location>
</feature>
<proteinExistence type="predicted"/>
<dbReference type="GO" id="GO:0008233">
    <property type="term" value="F:peptidase activity"/>
    <property type="evidence" value="ECO:0007669"/>
    <property type="project" value="UniProtKB-KW"/>
</dbReference>
<evidence type="ECO:0000313" key="2">
    <source>
        <dbReference type="EMBL" id="MBB6181755.1"/>
    </source>
</evidence>
<evidence type="ECO:0000259" key="1">
    <source>
        <dbReference type="SMART" id="SM00460"/>
    </source>
</evidence>